<sequence>MTSCKAALLPMGEYTVAYAGVRDLDADQCGDRGGMRWRGADVLAAAWFVALWLYPLTALATTSTAGCHGCNGQCIERCTNGLRGACDADDPWRDAMPP</sequence>
<dbReference type="EMBL" id="MDEH01000007">
    <property type="protein sequence ID" value="PPU72105.1"/>
    <property type="molecule type" value="Genomic_DNA"/>
</dbReference>
<evidence type="ECO:0000313" key="2">
    <source>
        <dbReference type="Proteomes" id="UP000239865"/>
    </source>
</evidence>
<comment type="caution">
    <text evidence="1">The sequence shown here is derived from an EMBL/GenBank/DDBJ whole genome shotgun (WGS) entry which is preliminary data.</text>
</comment>
<dbReference type="AlphaFoldDB" id="A0A2S7DE45"/>
<organism evidence="1 2">
    <name type="scientific">Xanthomonas melonis</name>
    <dbReference type="NCBI Taxonomy" id="56456"/>
    <lineage>
        <taxon>Bacteria</taxon>
        <taxon>Pseudomonadati</taxon>
        <taxon>Pseudomonadota</taxon>
        <taxon>Gammaproteobacteria</taxon>
        <taxon>Lysobacterales</taxon>
        <taxon>Lysobacteraceae</taxon>
        <taxon>Xanthomonas</taxon>
    </lineage>
</organism>
<gene>
    <name evidence="1" type="ORF">XmelCFBP4644_13925</name>
</gene>
<protein>
    <submittedName>
        <fullName evidence="1">Uncharacterized protein</fullName>
    </submittedName>
</protein>
<proteinExistence type="predicted"/>
<name>A0A2S7DE45_9XANT</name>
<evidence type="ECO:0000313" key="1">
    <source>
        <dbReference type="EMBL" id="PPU72105.1"/>
    </source>
</evidence>
<dbReference type="Proteomes" id="UP000239865">
    <property type="component" value="Unassembled WGS sequence"/>
</dbReference>
<reference evidence="1 2" key="1">
    <citation type="submission" date="2016-08" db="EMBL/GenBank/DDBJ databases">
        <authorList>
            <person name="Seilhamer J.J."/>
        </authorList>
    </citation>
    <scope>NUCLEOTIDE SEQUENCE [LARGE SCALE GENOMIC DNA]</scope>
    <source>
        <strain evidence="1 2">CFBP4644</strain>
    </source>
</reference>
<accession>A0A2S7DE45</accession>